<sequence length="442" mass="51967">METLHLLLWNRDNIDQSIRPRIFRQELLPVPTYRFEIFHLDLEESSGTTARDLGLYQIPLRSERSFRIDTLDIRFLFDDNLLYEASLGASEDRVRALTALRRVAASNEHRGLDEYKKILPCGASWMLVRPDYIHILKDCESHQGVYETQERVRRHMRGNEGKTEARRFDRTRFVVTGEGGIGKTWLLSYILVDRLLKGLVTVYVSSTGEHTLFTPDGVSSFQSDEVNTFKLFMIKKGYLTDSNVWYLTDTVPAEFVTLQKEGCKWRIVETRRGDRDPLFDEGIGAKKVLRYMRLWEWHEIFLVADYEQKLTMYESSRLYKCFKRYDPVPRILLDILNPTYSEAEFQPKEEALKSKMYKEISILVKEFQHQRLESVNELATVCGKYKDSHGFYVFPLDPEGQGYYLMRKRHVSKYAAWAFYKITGKGGWDIWGYKGLRPEATW</sequence>
<proteinExistence type="predicted"/>
<evidence type="ECO:0000313" key="1">
    <source>
        <dbReference type="EMBL" id="KAK6334310.1"/>
    </source>
</evidence>
<gene>
    <name evidence="1" type="ORF">TWF730_003523</name>
</gene>
<name>A0AAV9U380_9PEZI</name>
<dbReference type="EMBL" id="JAVHNS010000015">
    <property type="protein sequence ID" value="KAK6334310.1"/>
    <property type="molecule type" value="Genomic_DNA"/>
</dbReference>
<dbReference type="Proteomes" id="UP001373714">
    <property type="component" value="Unassembled WGS sequence"/>
</dbReference>
<reference evidence="1 2" key="1">
    <citation type="submission" date="2019-10" db="EMBL/GenBank/DDBJ databases">
        <authorList>
            <person name="Palmer J.M."/>
        </authorList>
    </citation>
    <scope>NUCLEOTIDE SEQUENCE [LARGE SCALE GENOMIC DNA]</scope>
    <source>
        <strain evidence="1 2">TWF730</strain>
    </source>
</reference>
<keyword evidence="2" id="KW-1185">Reference proteome</keyword>
<evidence type="ECO:0000313" key="2">
    <source>
        <dbReference type="Proteomes" id="UP001373714"/>
    </source>
</evidence>
<dbReference type="AlphaFoldDB" id="A0AAV9U380"/>
<protein>
    <submittedName>
        <fullName evidence="1">Uncharacterized protein</fullName>
    </submittedName>
</protein>
<organism evidence="1 2">
    <name type="scientific">Orbilia blumenaviensis</name>
    <dbReference type="NCBI Taxonomy" id="1796055"/>
    <lineage>
        <taxon>Eukaryota</taxon>
        <taxon>Fungi</taxon>
        <taxon>Dikarya</taxon>
        <taxon>Ascomycota</taxon>
        <taxon>Pezizomycotina</taxon>
        <taxon>Orbiliomycetes</taxon>
        <taxon>Orbiliales</taxon>
        <taxon>Orbiliaceae</taxon>
        <taxon>Orbilia</taxon>
    </lineage>
</organism>
<comment type="caution">
    <text evidence="1">The sequence shown here is derived from an EMBL/GenBank/DDBJ whole genome shotgun (WGS) entry which is preliminary data.</text>
</comment>
<accession>A0AAV9U380</accession>